<organism evidence="2 3">
    <name type="scientific">Candidatus Entotheonella gemina</name>
    <dbReference type="NCBI Taxonomy" id="1429439"/>
    <lineage>
        <taxon>Bacteria</taxon>
        <taxon>Pseudomonadati</taxon>
        <taxon>Nitrospinota/Tectimicrobiota group</taxon>
        <taxon>Candidatus Tectimicrobiota</taxon>
        <taxon>Candidatus Entotheonellia</taxon>
        <taxon>Candidatus Entotheonellales</taxon>
        <taxon>Candidatus Entotheonellaceae</taxon>
        <taxon>Candidatus Entotheonella</taxon>
    </lineage>
</organism>
<dbReference type="Pfam" id="PF13478">
    <property type="entry name" value="XdhC_C"/>
    <property type="match status" value="1"/>
</dbReference>
<dbReference type="EMBL" id="AZHX01001501">
    <property type="protein sequence ID" value="ETX02684.1"/>
    <property type="molecule type" value="Genomic_DNA"/>
</dbReference>
<protein>
    <recommendedName>
        <fullName evidence="1">XdhC Rossmann domain-containing protein</fullName>
    </recommendedName>
</protein>
<feature type="non-terminal residue" evidence="2">
    <location>
        <position position="1"/>
    </location>
</feature>
<sequence length="194" mass="19772">TAGTLGSAALDASAAEAGSQLLTTDRRSRERIEINGGTLLLDKVVPRTRVLVVGAGELAEALTDLTRALGWSIEVVADDQAAIDAAEVLGPADSLVVTTHHPVIGPAVLWAALQSEAGYIGALGARGTQTSRAETLRELGASDEQIASIHGPIGLDLGGRNAAETALAICAEILAVRSGRVLPGLREGSGSINR</sequence>
<reference evidence="2 3" key="1">
    <citation type="journal article" date="2014" name="Nature">
        <title>An environmental bacterial taxon with a large and distinct metabolic repertoire.</title>
        <authorList>
            <person name="Wilson M.C."/>
            <person name="Mori T."/>
            <person name="Ruckert C."/>
            <person name="Uria A.R."/>
            <person name="Helf M.J."/>
            <person name="Takada K."/>
            <person name="Gernert C."/>
            <person name="Steffens U.A."/>
            <person name="Heycke N."/>
            <person name="Schmitt S."/>
            <person name="Rinke C."/>
            <person name="Helfrich E.J."/>
            <person name="Brachmann A.O."/>
            <person name="Gurgui C."/>
            <person name="Wakimoto T."/>
            <person name="Kracht M."/>
            <person name="Crusemann M."/>
            <person name="Hentschel U."/>
            <person name="Abe I."/>
            <person name="Matsunaga S."/>
            <person name="Kalinowski J."/>
            <person name="Takeyama H."/>
            <person name="Piel J."/>
        </authorList>
    </citation>
    <scope>NUCLEOTIDE SEQUENCE [LARGE SCALE GENOMIC DNA]</scope>
    <source>
        <strain evidence="3">TSY2</strain>
    </source>
</reference>
<dbReference type="InterPro" id="IPR052698">
    <property type="entry name" value="MoCofactor_Util/Proc"/>
</dbReference>
<comment type="caution">
    <text evidence="2">The sequence shown here is derived from an EMBL/GenBank/DDBJ whole genome shotgun (WGS) entry which is preliminary data.</text>
</comment>
<feature type="domain" description="XdhC Rossmann" evidence="1">
    <location>
        <begin position="50"/>
        <end position="173"/>
    </location>
</feature>
<dbReference type="PANTHER" id="PTHR30388">
    <property type="entry name" value="ALDEHYDE OXIDOREDUCTASE MOLYBDENUM COFACTOR ASSEMBLY PROTEIN"/>
    <property type="match status" value="1"/>
</dbReference>
<dbReference type="Gene3D" id="3.40.50.720">
    <property type="entry name" value="NAD(P)-binding Rossmann-like Domain"/>
    <property type="match status" value="1"/>
</dbReference>
<dbReference type="HOGENOM" id="CLU_1398949_0_0_7"/>
<dbReference type="PANTHER" id="PTHR30388:SF6">
    <property type="entry name" value="XANTHINE DEHYDROGENASE SUBUNIT A-RELATED"/>
    <property type="match status" value="1"/>
</dbReference>
<gene>
    <name evidence="2" type="ORF">ETSY2_35075</name>
</gene>
<evidence type="ECO:0000313" key="2">
    <source>
        <dbReference type="EMBL" id="ETX02684.1"/>
    </source>
</evidence>
<evidence type="ECO:0000259" key="1">
    <source>
        <dbReference type="Pfam" id="PF13478"/>
    </source>
</evidence>
<evidence type="ECO:0000313" key="3">
    <source>
        <dbReference type="Proteomes" id="UP000019140"/>
    </source>
</evidence>
<keyword evidence="3" id="KW-1185">Reference proteome</keyword>
<accession>W4LX52</accession>
<proteinExistence type="predicted"/>
<dbReference type="Proteomes" id="UP000019140">
    <property type="component" value="Unassembled WGS sequence"/>
</dbReference>
<dbReference type="InterPro" id="IPR027051">
    <property type="entry name" value="XdhC_Rossmann_dom"/>
</dbReference>
<dbReference type="AlphaFoldDB" id="W4LX52"/>
<name>W4LX52_9BACT</name>